<comment type="function">
    <text evidence="7">Splits dipeptides with a prolyl residue in the C-terminal position.</text>
</comment>
<dbReference type="PANTHER" id="PTHR43226">
    <property type="entry name" value="XAA-PRO AMINOPEPTIDASE 3"/>
    <property type="match status" value="1"/>
</dbReference>
<dbReference type="GO" id="GO:0102009">
    <property type="term" value="F:proline dipeptidase activity"/>
    <property type="evidence" value="ECO:0007669"/>
    <property type="project" value="UniProtKB-EC"/>
</dbReference>
<evidence type="ECO:0000256" key="4">
    <source>
        <dbReference type="ARBA" id="ARBA00022997"/>
    </source>
</evidence>
<feature type="binding site" evidence="7">
    <location>
        <position position="255"/>
    </location>
    <ligand>
        <name>Mn(2+)</name>
        <dbReference type="ChEBI" id="CHEBI:29035"/>
        <label>1</label>
    </ligand>
</feature>
<evidence type="ECO:0000256" key="2">
    <source>
        <dbReference type="ARBA" id="ARBA00022723"/>
    </source>
</evidence>
<comment type="caution">
    <text evidence="10">The sequence shown here is derived from an EMBL/GenBank/DDBJ whole genome shotgun (WGS) entry which is preliminary data.</text>
</comment>
<evidence type="ECO:0000256" key="6">
    <source>
        <dbReference type="ARBA" id="ARBA00023211"/>
    </source>
</evidence>
<dbReference type="EC" id="3.4.13.9" evidence="7"/>
<dbReference type="Proteomes" id="UP001203423">
    <property type="component" value="Unassembled WGS sequence"/>
</dbReference>
<dbReference type="PANTHER" id="PTHR43226:SF8">
    <property type="entry name" value="XAA-PRO DIPEPTIDASE"/>
    <property type="match status" value="1"/>
</dbReference>
<evidence type="ECO:0000256" key="1">
    <source>
        <dbReference type="ARBA" id="ARBA00022670"/>
    </source>
</evidence>
<evidence type="ECO:0000256" key="5">
    <source>
        <dbReference type="ARBA" id="ARBA00023049"/>
    </source>
</evidence>
<proteinExistence type="inferred from homology"/>
<comment type="catalytic activity">
    <reaction evidence="7">
        <text>Xaa-L-Pro dipeptide + H2O = an L-alpha-amino acid + L-proline</text>
        <dbReference type="Rhea" id="RHEA:76407"/>
        <dbReference type="ChEBI" id="CHEBI:15377"/>
        <dbReference type="ChEBI" id="CHEBI:59869"/>
        <dbReference type="ChEBI" id="CHEBI:60039"/>
        <dbReference type="ChEBI" id="CHEBI:195196"/>
        <dbReference type="EC" id="3.4.13.9"/>
    </reaction>
</comment>
<keyword evidence="3 7" id="KW-0378">Hydrolase</keyword>
<dbReference type="InterPro" id="IPR001131">
    <property type="entry name" value="Peptidase_M24B_aminopep-P_CS"/>
</dbReference>
<accession>A0ABT0LCC3</accession>
<feature type="binding site" evidence="7">
    <location>
        <position position="244"/>
    </location>
    <ligand>
        <name>Mn(2+)</name>
        <dbReference type="ChEBI" id="CHEBI:29035"/>
        <label>2</label>
    </ligand>
</feature>
<keyword evidence="6 7" id="KW-0464">Manganese</keyword>
<dbReference type="HAMAP" id="MF_01279">
    <property type="entry name" value="X_Pro_dipeptid"/>
    <property type="match status" value="1"/>
</dbReference>
<dbReference type="Gene3D" id="3.90.230.10">
    <property type="entry name" value="Creatinase/methionine aminopeptidase superfamily"/>
    <property type="match status" value="1"/>
</dbReference>
<evidence type="ECO:0000259" key="9">
    <source>
        <dbReference type="Pfam" id="PF21216"/>
    </source>
</evidence>
<dbReference type="NCBIfam" id="NF010133">
    <property type="entry name" value="PRK13607.1"/>
    <property type="match status" value="1"/>
</dbReference>
<dbReference type="InterPro" id="IPR052433">
    <property type="entry name" value="X-Pro_dipept-like"/>
</dbReference>
<keyword evidence="1 7" id="KW-0645">Protease</keyword>
<keyword evidence="4 7" id="KW-0224">Dipeptidase</keyword>
<feature type="binding site" evidence="7">
    <location>
        <position position="255"/>
    </location>
    <ligand>
        <name>Mn(2+)</name>
        <dbReference type="ChEBI" id="CHEBI:29035"/>
        <label>2</label>
    </ligand>
</feature>
<evidence type="ECO:0000313" key="10">
    <source>
        <dbReference type="EMBL" id="MCL1125351.1"/>
    </source>
</evidence>
<dbReference type="Gene3D" id="3.40.350.10">
    <property type="entry name" value="Creatinase/prolidase N-terminal domain"/>
    <property type="match status" value="1"/>
</dbReference>
<organism evidence="10 11">
    <name type="scientific">Shewanella surugensis</name>
    <dbReference type="NCBI Taxonomy" id="212020"/>
    <lineage>
        <taxon>Bacteria</taxon>
        <taxon>Pseudomonadati</taxon>
        <taxon>Pseudomonadota</taxon>
        <taxon>Gammaproteobacteria</taxon>
        <taxon>Alteromonadales</taxon>
        <taxon>Shewanellaceae</taxon>
        <taxon>Shewanella</taxon>
    </lineage>
</organism>
<comment type="cofactor">
    <cofactor evidence="7">
        <name>Mn(2+)</name>
        <dbReference type="ChEBI" id="CHEBI:29035"/>
    </cofactor>
    <text evidence="7">Binds 2 manganese ions per subunit.</text>
</comment>
<dbReference type="Pfam" id="PF21216">
    <property type="entry name" value="PepQ_N"/>
    <property type="match status" value="1"/>
</dbReference>
<name>A0ABT0LCC3_9GAMM</name>
<reference evidence="10 11" key="1">
    <citation type="submission" date="2022-01" db="EMBL/GenBank/DDBJ databases">
        <title>Whole genome-based taxonomy of the Shewanellaceae.</title>
        <authorList>
            <person name="Martin-Rodriguez A.J."/>
        </authorList>
    </citation>
    <scope>NUCLEOTIDE SEQUENCE [LARGE SCALE GENOMIC DNA]</scope>
    <source>
        <strain evidence="10 11">DSM 17177</strain>
    </source>
</reference>
<sequence length="439" mass="49865">MNLLAQYYPEHVKLLNQRVAEIVSREAIAGLVIHSGCPQRQFLDDMDYPFKVNPHFKAWLPIIDNPHCWLVVNGTDKPTLIFYRPVDFWHKVADLPDAFWCEHFDIQVLTKVGDVDALLPKNRKSWSYIGEHIDVASELGMTSHNPSAVMNYLHYHRTVKTEYELVCMREANRIAVTGHLAAKNAFYHGASEFEIQQEYLSAVGKTENEMPYGNIIALNENAAILHYTGLARQNPDHRHSFLIDAGAQFHGYASDITRSYSFEKNIFEELVEQMDHLQRAIVDMMAPGVNYVDLHLACHDKIAQLLLDFKLASGDKQGLIEQGITRAFFPHGLGHMLGLQVHDVGGFLSDDIGTHIASPSAHPFLRCTRTLAVNQVLTIEPGLYIIDSLLSELKQDKRQSQVNWDFIALLRDFGGIRIEDNVIVHRDCNENMTRELGLN</sequence>
<dbReference type="InterPro" id="IPR036005">
    <property type="entry name" value="Creatinase/aminopeptidase-like"/>
</dbReference>
<gene>
    <name evidence="7 10" type="primary">pepQ</name>
    <name evidence="10" type="ORF">L2764_12895</name>
</gene>
<dbReference type="RefSeq" id="WP_248940666.1">
    <property type="nucleotide sequence ID" value="NZ_JAKIKS010000046.1"/>
</dbReference>
<dbReference type="EMBL" id="JAKIKS010000046">
    <property type="protein sequence ID" value="MCL1125351.1"/>
    <property type="molecule type" value="Genomic_DNA"/>
</dbReference>
<feature type="domain" description="Peptidase M24" evidence="8">
    <location>
        <begin position="167"/>
        <end position="425"/>
    </location>
</feature>
<keyword evidence="5 7" id="KW-0482">Metalloprotease</keyword>
<dbReference type="CDD" id="cd01087">
    <property type="entry name" value="Prolidase"/>
    <property type="match status" value="1"/>
</dbReference>
<feature type="binding site" evidence="7">
    <location>
        <position position="419"/>
    </location>
    <ligand>
        <name>Mn(2+)</name>
        <dbReference type="ChEBI" id="CHEBI:29035"/>
        <label>2</label>
    </ligand>
</feature>
<dbReference type="InterPro" id="IPR048819">
    <property type="entry name" value="PepQ_N"/>
</dbReference>
<evidence type="ECO:0000259" key="8">
    <source>
        <dbReference type="Pfam" id="PF00557"/>
    </source>
</evidence>
<comment type="similarity">
    <text evidence="7">Belongs to the peptidase M24B family. Bacterial-type prolidase subfamily.</text>
</comment>
<keyword evidence="11" id="KW-1185">Reference proteome</keyword>
<keyword evidence="2 7" id="KW-0479">Metal-binding</keyword>
<dbReference type="InterPro" id="IPR000994">
    <property type="entry name" value="Pept_M24"/>
</dbReference>
<dbReference type="PROSITE" id="PS00491">
    <property type="entry name" value="PROLINE_PEPTIDASE"/>
    <property type="match status" value="1"/>
</dbReference>
<evidence type="ECO:0000313" key="11">
    <source>
        <dbReference type="Proteomes" id="UP001203423"/>
    </source>
</evidence>
<dbReference type="InterPro" id="IPR022846">
    <property type="entry name" value="X_Pro_dipept"/>
</dbReference>
<feature type="binding site" evidence="7">
    <location>
        <position position="380"/>
    </location>
    <ligand>
        <name>Mn(2+)</name>
        <dbReference type="ChEBI" id="CHEBI:29035"/>
        <label>1</label>
    </ligand>
</feature>
<feature type="binding site" evidence="7">
    <location>
        <position position="419"/>
    </location>
    <ligand>
        <name>Mn(2+)</name>
        <dbReference type="ChEBI" id="CHEBI:29035"/>
        <label>1</label>
    </ligand>
</feature>
<dbReference type="Pfam" id="PF00557">
    <property type="entry name" value="Peptidase_M24"/>
    <property type="match status" value="1"/>
</dbReference>
<evidence type="ECO:0000256" key="3">
    <source>
        <dbReference type="ARBA" id="ARBA00022801"/>
    </source>
</evidence>
<dbReference type="SUPFAM" id="SSF55920">
    <property type="entry name" value="Creatinase/aminopeptidase"/>
    <property type="match status" value="1"/>
</dbReference>
<protein>
    <recommendedName>
        <fullName evidence="7">Xaa-Pro dipeptidase</fullName>
        <shortName evidence="7">X-Pro dipeptidase</shortName>
        <ecNumber evidence="7">3.4.13.9</ecNumber>
    </recommendedName>
    <alternativeName>
        <fullName evidence="7">Imidodipeptidase</fullName>
    </alternativeName>
    <alternativeName>
        <fullName evidence="7">Proline dipeptidase</fullName>
        <shortName evidence="7">Prolidase</shortName>
    </alternativeName>
</protein>
<dbReference type="InterPro" id="IPR029149">
    <property type="entry name" value="Creatin/AminoP/Spt16_N"/>
</dbReference>
<feature type="binding site" evidence="7">
    <location>
        <position position="335"/>
    </location>
    <ligand>
        <name>Mn(2+)</name>
        <dbReference type="ChEBI" id="CHEBI:29035"/>
        <label>1</label>
    </ligand>
</feature>
<feature type="domain" description="Xaa-Pro dipeptidase N-terminal" evidence="9">
    <location>
        <begin position="7"/>
        <end position="155"/>
    </location>
</feature>
<evidence type="ECO:0000256" key="7">
    <source>
        <dbReference type="HAMAP-Rule" id="MF_01279"/>
    </source>
</evidence>